<dbReference type="NCBIfam" id="TIGR01187">
    <property type="entry name" value="potA"/>
    <property type="match status" value="1"/>
</dbReference>
<dbReference type="PANTHER" id="PTHR42781">
    <property type="entry name" value="SPERMIDINE/PUTRESCINE IMPORT ATP-BINDING PROTEIN POTA"/>
    <property type="match status" value="1"/>
</dbReference>
<dbReference type="InterPro" id="IPR003439">
    <property type="entry name" value="ABC_transporter-like_ATP-bd"/>
</dbReference>
<dbReference type="GO" id="GO:0005524">
    <property type="term" value="F:ATP binding"/>
    <property type="evidence" value="ECO:0007669"/>
    <property type="project" value="UniProtKB-KW"/>
</dbReference>
<dbReference type="PANTHER" id="PTHR42781:SF6">
    <property type="entry name" value="SPERMIDINE_PUTRESCINE IMPORT ATP-BINDING PROTEIN POTA"/>
    <property type="match status" value="1"/>
</dbReference>
<evidence type="ECO:0000256" key="4">
    <source>
        <dbReference type="ARBA" id="ARBA00022840"/>
    </source>
</evidence>
<evidence type="ECO:0000313" key="9">
    <source>
        <dbReference type="EMBL" id="VFR39999.1"/>
    </source>
</evidence>
<dbReference type="AlphaFoldDB" id="A0A484PXN3"/>
<dbReference type="InterPro" id="IPR017871">
    <property type="entry name" value="ABC_transporter-like_CS"/>
</dbReference>
<name>A0A484PXN3_9ZZZZ</name>
<dbReference type="InterPro" id="IPR008995">
    <property type="entry name" value="Mo/tungstate-bd_C_term_dom"/>
</dbReference>
<evidence type="ECO:0000313" key="8">
    <source>
        <dbReference type="EMBL" id="VFR30496.1"/>
    </source>
</evidence>
<keyword evidence="1" id="KW-0813">Transport</keyword>
<dbReference type="Gene3D" id="2.40.50.100">
    <property type="match status" value="1"/>
</dbReference>
<feature type="domain" description="ABC transporter" evidence="7">
    <location>
        <begin position="15"/>
        <end position="245"/>
    </location>
</feature>
<keyword evidence="6" id="KW-0472">Membrane</keyword>
<gene>
    <name evidence="9" type="ORF">ANDO1_0335</name>
    <name evidence="8" type="ORF">ANDO2_0240</name>
</gene>
<dbReference type="Pfam" id="PF08402">
    <property type="entry name" value="TOBE_2"/>
    <property type="match status" value="1"/>
</dbReference>
<dbReference type="SUPFAM" id="SSF50331">
    <property type="entry name" value="MOP-like"/>
    <property type="match status" value="1"/>
</dbReference>
<keyword evidence="4 8" id="KW-0067">ATP-binding</keyword>
<dbReference type="InterPro" id="IPR005893">
    <property type="entry name" value="PotA-like"/>
</dbReference>
<dbReference type="PROSITE" id="PS50893">
    <property type="entry name" value="ABC_TRANSPORTER_2"/>
    <property type="match status" value="1"/>
</dbReference>
<dbReference type="SMART" id="SM00382">
    <property type="entry name" value="AAA"/>
    <property type="match status" value="1"/>
</dbReference>
<dbReference type="InterPro" id="IPR027417">
    <property type="entry name" value="P-loop_NTPase"/>
</dbReference>
<dbReference type="Gene3D" id="3.40.50.300">
    <property type="entry name" value="P-loop containing nucleotide triphosphate hydrolases"/>
    <property type="match status" value="1"/>
</dbReference>
<keyword evidence="5" id="KW-1278">Translocase</keyword>
<organism evidence="8">
    <name type="scientific">plant metagenome</name>
    <dbReference type="NCBI Taxonomy" id="1297885"/>
    <lineage>
        <taxon>unclassified sequences</taxon>
        <taxon>metagenomes</taxon>
        <taxon>organismal metagenomes</taxon>
    </lineage>
</organism>
<keyword evidence="3" id="KW-0547">Nucleotide-binding</keyword>
<dbReference type="InterPro" id="IPR003593">
    <property type="entry name" value="AAA+_ATPase"/>
</dbReference>
<reference evidence="8" key="1">
    <citation type="submission" date="2019-03" db="EMBL/GenBank/DDBJ databases">
        <authorList>
            <person name="Danneels B."/>
        </authorList>
    </citation>
    <scope>NUCLEOTIDE SEQUENCE</scope>
</reference>
<dbReference type="GO" id="GO:0043190">
    <property type="term" value="C:ATP-binding cassette (ABC) transporter complex"/>
    <property type="evidence" value="ECO:0007669"/>
    <property type="project" value="InterPro"/>
</dbReference>
<dbReference type="EMBL" id="CAADIB010000010">
    <property type="protein sequence ID" value="VFR30496.1"/>
    <property type="molecule type" value="Genomic_DNA"/>
</dbReference>
<evidence type="ECO:0000256" key="2">
    <source>
        <dbReference type="ARBA" id="ARBA00022475"/>
    </source>
</evidence>
<evidence type="ECO:0000256" key="6">
    <source>
        <dbReference type="ARBA" id="ARBA00023136"/>
    </source>
</evidence>
<evidence type="ECO:0000256" key="1">
    <source>
        <dbReference type="ARBA" id="ARBA00022448"/>
    </source>
</evidence>
<protein>
    <submittedName>
        <fullName evidence="8">Putrescine transport ATP-binding protein PotA (TC 3.A.1.11.1)</fullName>
    </submittedName>
</protein>
<dbReference type="EMBL" id="CAADHZ010000028">
    <property type="protein sequence ID" value="VFR39999.1"/>
    <property type="molecule type" value="Genomic_DNA"/>
</dbReference>
<evidence type="ECO:0000256" key="3">
    <source>
        <dbReference type="ARBA" id="ARBA00022741"/>
    </source>
</evidence>
<dbReference type="InterPro" id="IPR050093">
    <property type="entry name" value="ABC_SmlMolc_Importer"/>
</dbReference>
<evidence type="ECO:0000259" key="7">
    <source>
        <dbReference type="PROSITE" id="PS50893"/>
    </source>
</evidence>
<dbReference type="FunFam" id="3.40.50.300:FF:000042">
    <property type="entry name" value="Maltose/maltodextrin ABC transporter, ATP-binding protein"/>
    <property type="match status" value="1"/>
</dbReference>
<dbReference type="GO" id="GO:0016887">
    <property type="term" value="F:ATP hydrolysis activity"/>
    <property type="evidence" value="ECO:0007669"/>
    <property type="project" value="InterPro"/>
</dbReference>
<dbReference type="SUPFAM" id="SSF52540">
    <property type="entry name" value="P-loop containing nucleoside triphosphate hydrolases"/>
    <property type="match status" value="1"/>
</dbReference>
<keyword evidence="2" id="KW-1003">Cell membrane</keyword>
<accession>A0A484PXN3</accession>
<dbReference type="GO" id="GO:0015417">
    <property type="term" value="F:ABC-type polyamine transporter activity"/>
    <property type="evidence" value="ECO:0007669"/>
    <property type="project" value="InterPro"/>
</dbReference>
<dbReference type="InterPro" id="IPR013611">
    <property type="entry name" value="Transp-assoc_OB_typ2"/>
</dbReference>
<sequence>MSTAQPSSARRGAELKLEGISKFYGASAAVKDLDLAVQAGEFVTLLGASGSGKTTTLMMLAGFTTPSAGRITIGGRDVTALPPGKRDLGVVFQNYALFPHLTVAQNLAFPLEMRRMPRARIDAEVRRALELVQLADKGGRYPRELSGGQQQRIALARAIVFAPQALLMDEPLGALDKNLREHMQVEIKRLHTSLGATIVFVTHDQEEALTLSDRVAVMQDGRIAQIAPARDIYEQPASKWVAGFIGQSNFLPGVIEACDGEDCVVRMAGGERIKARGNVAPTIGQEVVGILRPERVRVAAADSAAHVAAPAGSRLSATVIDTLYMGHTVKLGLQLADGTVLRSQSASDGHASLPAVGATVSVQWDPGSVWLVGPEGDA</sequence>
<dbReference type="Pfam" id="PF00005">
    <property type="entry name" value="ABC_tran"/>
    <property type="match status" value="1"/>
</dbReference>
<evidence type="ECO:0000256" key="5">
    <source>
        <dbReference type="ARBA" id="ARBA00022967"/>
    </source>
</evidence>
<dbReference type="PROSITE" id="PS00211">
    <property type="entry name" value="ABC_TRANSPORTER_1"/>
    <property type="match status" value="1"/>
</dbReference>
<proteinExistence type="predicted"/>